<feature type="domain" description="Nudix hydrolase" evidence="1">
    <location>
        <begin position="142"/>
        <end position="266"/>
    </location>
</feature>
<dbReference type="PANTHER" id="PTHR43222:SF2">
    <property type="entry name" value="NUDIX HYDROLASE 23, CHLOROPLASTIC"/>
    <property type="match status" value="1"/>
</dbReference>
<reference evidence="2" key="1">
    <citation type="submission" date="2021-01" db="EMBL/GenBank/DDBJ databases">
        <authorList>
            <person name="Corre E."/>
            <person name="Pelletier E."/>
            <person name="Niang G."/>
            <person name="Scheremetjew M."/>
            <person name="Finn R."/>
            <person name="Kale V."/>
            <person name="Holt S."/>
            <person name="Cochrane G."/>
            <person name="Meng A."/>
            <person name="Brown T."/>
            <person name="Cohen L."/>
        </authorList>
    </citation>
    <scope>NUCLEOTIDE SEQUENCE</scope>
    <source>
        <strain evidence="2">PLY429</strain>
    </source>
</reference>
<dbReference type="InterPro" id="IPR015797">
    <property type="entry name" value="NUDIX_hydrolase-like_dom_sf"/>
</dbReference>
<sequence length="307" mass="33974">MVAAGIRAYTVPLQRMARLPQHAPFRRHATSDCLRRYPTAPPIHAAIARLSVATPLTAIYTTGPAQKLRIQGRRGNRGVTTAAAVGKQASGDGSGSGGDCPPEYFYRMSQFCRKCGGSMDVGLEDTTWRHICNSCGYIDYFNPKMVVGCVIEHDGKVLLCRRGIEPCKGKWTLPAGFMELNESTADGARRETREEVMAEVVIQAPYFHLDIPVIGQSYVLFRSTLAPPFTFACGPETLEVGLFDPKDIPFEELAFSSISITLQHYLEDMQSGKYRLHHAEIEKMPGTAPNDPNSFRLVNHMSFQVCQ</sequence>
<evidence type="ECO:0000313" key="2">
    <source>
        <dbReference type="EMBL" id="CAD9198535.1"/>
    </source>
</evidence>
<dbReference type="InterPro" id="IPR029401">
    <property type="entry name" value="Nudix_N"/>
</dbReference>
<dbReference type="PROSITE" id="PS51462">
    <property type="entry name" value="NUDIX"/>
    <property type="match status" value="1"/>
</dbReference>
<dbReference type="Pfam" id="PF14803">
    <property type="entry name" value="Zn_ribbon_Nudix"/>
    <property type="match status" value="1"/>
</dbReference>
<dbReference type="InterPro" id="IPR000086">
    <property type="entry name" value="NUDIX_hydrolase_dom"/>
</dbReference>
<dbReference type="Gene3D" id="3.90.79.10">
    <property type="entry name" value="Nucleoside Triphosphate Pyrophosphohydrolase"/>
    <property type="match status" value="1"/>
</dbReference>
<protein>
    <recommendedName>
        <fullName evidence="1">Nudix hydrolase domain-containing protein</fullName>
    </recommendedName>
</protein>
<dbReference type="SUPFAM" id="SSF55811">
    <property type="entry name" value="Nudix"/>
    <property type="match status" value="1"/>
</dbReference>
<organism evidence="2">
    <name type="scientific">Tetraselmis chuii</name>
    <dbReference type="NCBI Taxonomy" id="63592"/>
    <lineage>
        <taxon>Eukaryota</taxon>
        <taxon>Viridiplantae</taxon>
        <taxon>Chlorophyta</taxon>
        <taxon>core chlorophytes</taxon>
        <taxon>Chlorodendrophyceae</taxon>
        <taxon>Chlorodendrales</taxon>
        <taxon>Chlorodendraceae</taxon>
        <taxon>Tetraselmis</taxon>
    </lineage>
</organism>
<dbReference type="Gene3D" id="2.20.70.10">
    <property type="match status" value="1"/>
</dbReference>
<proteinExistence type="predicted"/>
<evidence type="ECO:0000259" key="1">
    <source>
        <dbReference type="PROSITE" id="PS51462"/>
    </source>
</evidence>
<dbReference type="CDD" id="cd04511">
    <property type="entry name" value="NUDIX_Hydrolase"/>
    <property type="match status" value="1"/>
</dbReference>
<dbReference type="Pfam" id="PF00293">
    <property type="entry name" value="NUDIX"/>
    <property type="match status" value="1"/>
</dbReference>
<accession>A0A7S1SGY8</accession>
<gene>
    <name evidence="2" type="ORF">TCHU04912_LOCUS768</name>
</gene>
<dbReference type="PANTHER" id="PTHR43222">
    <property type="entry name" value="NUDIX HYDROLASE 23"/>
    <property type="match status" value="1"/>
</dbReference>
<name>A0A7S1SGY8_9CHLO</name>
<dbReference type="AlphaFoldDB" id="A0A7S1SGY8"/>
<dbReference type="EMBL" id="HBGG01001385">
    <property type="protein sequence ID" value="CAD9198535.1"/>
    <property type="molecule type" value="Transcribed_RNA"/>
</dbReference>